<feature type="transmembrane region" description="Helical" evidence="1">
    <location>
        <begin position="34"/>
        <end position="53"/>
    </location>
</feature>
<dbReference type="Proteomes" id="UP000430202">
    <property type="component" value="Unassembled WGS sequence"/>
</dbReference>
<name>A0A653WMM4_9FLAO</name>
<feature type="transmembrane region" description="Helical" evidence="1">
    <location>
        <begin position="65"/>
        <end position="92"/>
    </location>
</feature>
<reference evidence="2 3" key="1">
    <citation type="submission" date="2019-10" db="EMBL/GenBank/DDBJ databases">
        <authorList>
            <person name="Karimi E."/>
        </authorList>
    </citation>
    <scope>NUCLEOTIDE SEQUENCE [LARGE SCALE GENOMIC DNA]</scope>
    <source>
        <strain evidence="2">Maribacter sp. 151</strain>
    </source>
</reference>
<protein>
    <recommendedName>
        <fullName evidence="4">DUF4199 domain-containing protein</fullName>
    </recommendedName>
</protein>
<accession>A0A653WMM4</accession>
<dbReference type="RefSeq" id="WP_159303818.1">
    <property type="nucleotide sequence ID" value="NZ_LR733271.1"/>
</dbReference>
<sequence>MKQNKISPLFGTYIGCAMIAYFLLLSLVDLHKKPIFSAFNLIIMGVGLYYTISKYKNEQNGVFKYLNGFWVIFQAGIIATFIIVAFFALYITELNDGILTEMLTTWKTSYDLTPGFAVLGLALMGFSTSVICALLLMQLFKRSWNTKEGRKHEL</sequence>
<keyword evidence="1" id="KW-0472">Membrane</keyword>
<evidence type="ECO:0000313" key="3">
    <source>
        <dbReference type="Proteomes" id="UP000430202"/>
    </source>
</evidence>
<dbReference type="EMBL" id="CABWLR010000006">
    <property type="protein sequence ID" value="VXC13802.1"/>
    <property type="molecule type" value="Genomic_DNA"/>
</dbReference>
<dbReference type="AlphaFoldDB" id="A0A653WMM4"/>
<proteinExistence type="predicted"/>
<evidence type="ECO:0000313" key="2">
    <source>
        <dbReference type="EMBL" id="VXC13802.1"/>
    </source>
</evidence>
<organism evidence="2 3">
    <name type="scientific">Maribacter litoralis</name>
    <dbReference type="NCBI Taxonomy" id="2059726"/>
    <lineage>
        <taxon>Bacteria</taxon>
        <taxon>Pseudomonadati</taxon>
        <taxon>Bacteroidota</taxon>
        <taxon>Flavobacteriia</taxon>
        <taxon>Flavobacteriales</taxon>
        <taxon>Flavobacteriaceae</taxon>
        <taxon>Maribacter</taxon>
    </lineage>
</organism>
<feature type="transmembrane region" description="Helical" evidence="1">
    <location>
        <begin position="9"/>
        <end position="28"/>
    </location>
</feature>
<keyword evidence="1" id="KW-1133">Transmembrane helix</keyword>
<dbReference type="Pfam" id="PF13858">
    <property type="entry name" value="DUF4199"/>
    <property type="match status" value="1"/>
</dbReference>
<keyword evidence="3" id="KW-1185">Reference proteome</keyword>
<feature type="transmembrane region" description="Helical" evidence="1">
    <location>
        <begin position="112"/>
        <end position="137"/>
    </location>
</feature>
<dbReference type="InterPro" id="IPR025250">
    <property type="entry name" value="DUF4199"/>
</dbReference>
<evidence type="ECO:0000256" key="1">
    <source>
        <dbReference type="SAM" id="Phobius"/>
    </source>
</evidence>
<keyword evidence="1" id="KW-0812">Transmembrane</keyword>
<gene>
    <name evidence="2" type="ORF">MARI151_60147</name>
</gene>
<evidence type="ECO:0008006" key="4">
    <source>
        <dbReference type="Google" id="ProtNLM"/>
    </source>
</evidence>